<accession>A0A0R3S1J0</accession>
<sequence>MTDGNDEIENSFESDTYMEYFPKSDCSNSNSKSEYFAAISSTIITNQPYPQMNFCKNTKISNAINGKTAKSTRNDEKQKNHLSISKHQISLRLELLKQFYIRQDSNAIDTFLGFLRKNRYVIEDSSGKLVISLHRLSFISLPFLLFKAIHRNV</sequence>
<proteinExistence type="predicted"/>
<evidence type="ECO:0000313" key="1">
    <source>
        <dbReference type="Proteomes" id="UP000050640"/>
    </source>
</evidence>
<reference evidence="2" key="1">
    <citation type="submission" date="2017-02" db="UniProtKB">
        <authorList>
            <consortium name="WormBaseParasite"/>
        </authorList>
    </citation>
    <scope>IDENTIFICATION</scope>
</reference>
<organism evidence="1 2">
    <name type="scientific">Elaeophora elaphi</name>
    <dbReference type="NCBI Taxonomy" id="1147741"/>
    <lineage>
        <taxon>Eukaryota</taxon>
        <taxon>Metazoa</taxon>
        <taxon>Ecdysozoa</taxon>
        <taxon>Nematoda</taxon>
        <taxon>Chromadorea</taxon>
        <taxon>Rhabditida</taxon>
        <taxon>Spirurina</taxon>
        <taxon>Spiruromorpha</taxon>
        <taxon>Filarioidea</taxon>
        <taxon>Onchocercidae</taxon>
        <taxon>Elaeophora</taxon>
    </lineage>
</organism>
<protein>
    <submittedName>
        <fullName evidence="2">DEP domain-containing protein</fullName>
    </submittedName>
</protein>
<dbReference type="STRING" id="1147741.A0A0R3S1J0"/>
<name>A0A0R3S1J0_9BILA</name>
<dbReference type="WBParaSite" id="EEL_0000853401-mRNA-1">
    <property type="protein sequence ID" value="EEL_0000853401-mRNA-1"/>
    <property type="gene ID" value="EEL_0000853401"/>
</dbReference>
<keyword evidence="1" id="KW-1185">Reference proteome</keyword>
<dbReference type="AlphaFoldDB" id="A0A0R3S1J0"/>
<dbReference type="Proteomes" id="UP000050640">
    <property type="component" value="Unplaced"/>
</dbReference>
<evidence type="ECO:0000313" key="2">
    <source>
        <dbReference type="WBParaSite" id="EEL_0000853401-mRNA-1"/>
    </source>
</evidence>